<protein>
    <submittedName>
        <fullName evidence="5">Aldehyde dehydrogenase</fullName>
    </submittedName>
</protein>
<dbReference type="PROSITE" id="PS00070">
    <property type="entry name" value="ALDEHYDE_DEHYDR_CYS"/>
    <property type="match status" value="1"/>
</dbReference>
<reference evidence="5" key="1">
    <citation type="submission" date="2020-08" db="EMBL/GenBank/DDBJ databases">
        <title>Sulfitobacter aestuariivivens sp. nov., isolated from a tidal flat.</title>
        <authorList>
            <person name="Park S."/>
            <person name="Yoon J.-H."/>
        </authorList>
    </citation>
    <scope>NUCLEOTIDE SEQUENCE</scope>
    <source>
        <strain evidence="5">TSTF-M16</strain>
    </source>
</reference>
<dbReference type="InterPro" id="IPR016161">
    <property type="entry name" value="Ald_DH/histidinol_DH"/>
</dbReference>
<feature type="active site" evidence="2">
    <location>
        <position position="267"/>
    </location>
</feature>
<keyword evidence="6" id="KW-1185">Reference proteome</keyword>
<evidence type="ECO:0000256" key="2">
    <source>
        <dbReference type="PROSITE-ProRule" id="PRU10007"/>
    </source>
</evidence>
<evidence type="ECO:0000259" key="4">
    <source>
        <dbReference type="Pfam" id="PF00171"/>
    </source>
</evidence>
<dbReference type="PROSITE" id="PS00687">
    <property type="entry name" value="ALDEHYDE_DEHYDR_GLU"/>
    <property type="match status" value="1"/>
</dbReference>
<name>A0A927D304_9RHOB</name>
<feature type="domain" description="Aldehyde dehydrogenase" evidence="4">
    <location>
        <begin position="31"/>
        <end position="485"/>
    </location>
</feature>
<evidence type="ECO:0000313" key="6">
    <source>
        <dbReference type="Proteomes" id="UP000635142"/>
    </source>
</evidence>
<dbReference type="InterPro" id="IPR015590">
    <property type="entry name" value="Aldehyde_DH_dom"/>
</dbReference>
<dbReference type="CDD" id="cd07112">
    <property type="entry name" value="ALDH_GABALDH-PuuC"/>
    <property type="match status" value="1"/>
</dbReference>
<dbReference type="AlphaFoldDB" id="A0A927D304"/>
<evidence type="ECO:0000313" key="5">
    <source>
        <dbReference type="EMBL" id="MBD3662387.1"/>
    </source>
</evidence>
<sequence length="498" mass="53384">MGLLTKEEYAAIAAELELPTAAFIDGSYRPAASGKTFATVNPATDTPLAEIAACGSEDVDFAVAKARDAFEDGRWSRLHPSARKDVLIRLAKLLTRNARELAVMESIDSGKTIFDCETVDIPEAINCIKWHAEAIDKIYDYTAPASDDHIAMVVREPVGVVGLVLPWNFPLLMLAWKIAPALASGCSVIVKPAEETSLTALRVAELAHEAGVPRGVFNVLPGSGPEVGEPLGRHMDVDMVSFTGSTVTGKRFLTYAGESNAKEVVLEMGGKNPCVVMDDAENLDRVAAHVVNGAFWNMGENCSAISRLIVHKAVKAELLDKIEAHVREWPLGDPLDPETRLGAMVSKAHFAKVSGYLKDAPNVRVGGGAEGGFVEATVLELPDNAHRLARDEIFGPVLSVIDVSSFDEAISVANDTDYGLCASLFTSHAKRAMRGARMLRAGTVTVNSYGEGDITTPFGGYKQSGFGGRDNGIFAHDQYTQLKTIWLDLADDADEAVV</sequence>
<dbReference type="Pfam" id="PF00171">
    <property type="entry name" value="Aldedh"/>
    <property type="match status" value="1"/>
</dbReference>
<evidence type="ECO:0000256" key="3">
    <source>
        <dbReference type="RuleBase" id="RU003345"/>
    </source>
</evidence>
<accession>A0A927D304</accession>
<comment type="similarity">
    <text evidence="3">Belongs to the aldehyde dehydrogenase family.</text>
</comment>
<comment type="caution">
    <text evidence="5">The sequence shown here is derived from an EMBL/GenBank/DDBJ whole genome shotgun (WGS) entry which is preliminary data.</text>
</comment>
<dbReference type="InterPro" id="IPR016162">
    <property type="entry name" value="Ald_DH_N"/>
</dbReference>
<dbReference type="InterPro" id="IPR029510">
    <property type="entry name" value="Ald_DH_CS_GLU"/>
</dbReference>
<dbReference type="Gene3D" id="3.40.605.10">
    <property type="entry name" value="Aldehyde Dehydrogenase, Chain A, domain 1"/>
    <property type="match status" value="1"/>
</dbReference>
<organism evidence="5 6">
    <name type="scientific">Sulfitobacter aestuariivivens</name>
    <dbReference type="NCBI Taxonomy" id="2766981"/>
    <lineage>
        <taxon>Bacteria</taxon>
        <taxon>Pseudomonadati</taxon>
        <taxon>Pseudomonadota</taxon>
        <taxon>Alphaproteobacteria</taxon>
        <taxon>Rhodobacterales</taxon>
        <taxon>Roseobacteraceae</taxon>
        <taxon>Sulfitobacter</taxon>
    </lineage>
</organism>
<dbReference type="SUPFAM" id="SSF53720">
    <property type="entry name" value="ALDH-like"/>
    <property type="match status" value="1"/>
</dbReference>
<keyword evidence="1 3" id="KW-0560">Oxidoreductase</keyword>
<dbReference type="InterPro" id="IPR016160">
    <property type="entry name" value="Ald_DH_CS_CYS"/>
</dbReference>
<dbReference type="Proteomes" id="UP000635142">
    <property type="component" value="Unassembled WGS sequence"/>
</dbReference>
<gene>
    <name evidence="5" type="ORF">H9Q16_00475</name>
</gene>
<dbReference type="GO" id="GO:0004030">
    <property type="term" value="F:aldehyde dehydrogenase [NAD(P)+] activity"/>
    <property type="evidence" value="ECO:0007669"/>
    <property type="project" value="UniProtKB-ARBA"/>
</dbReference>
<dbReference type="InterPro" id="IPR016163">
    <property type="entry name" value="Ald_DH_C"/>
</dbReference>
<dbReference type="FunFam" id="3.40.605.10:FF:000001">
    <property type="entry name" value="Aldehyde dehydrogenase 1"/>
    <property type="match status" value="1"/>
</dbReference>
<proteinExistence type="inferred from homology"/>
<dbReference type="EMBL" id="JACTAG010000001">
    <property type="protein sequence ID" value="MBD3662387.1"/>
    <property type="molecule type" value="Genomic_DNA"/>
</dbReference>
<dbReference type="Gene3D" id="3.40.309.10">
    <property type="entry name" value="Aldehyde Dehydrogenase, Chain A, domain 2"/>
    <property type="match status" value="1"/>
</dbReference>
<evidence type="ECO:0000256" key="1">
    <source>
        <dbReference type="ARBA" id="ARBA00023002"/>
    </source>
</evidence>
<dbReference type="RefSeq" id="WP_191073430.1">
    <property type="nucleotide sequence ID" value="NZ_JACTAG010000001.1"/>
</dbReference>
<dbReference type="PANTHER" id="PTHR11699">
    <property type="entry name" value="ALDEHYDE DEHYDROGENASE-RELATED"/>
    <property type="match status" value="1"/>
</dbReference>